<comment type="caution">
    <text evidence="2">The sequence shown here is derived from an EMBL/GenBank/DDBJ whole genome shotgun (WGS) entry which is preliminary data.</text>
</comment>
<dbReference type="InterPro" id="IPR001387">
    <property type="entry name" value="Cro/C1-type_HTH"/>
</dbReference>
<protein>
    <submittedName>
        <fullName evidence="2">Helix-turn-helix domain-containing protein</fullName>
    </submittedName>
</protein>
<evidence type="ECO:0000313" key="2">
    <source>
        <dbReference type="EMBL" id="MFG6431913.1"/>
    </source>
</evidence>
<dbReference type="InterPro" id="IPR010982">
    <property type="entry name" value="Lambda_DNA-bd_dom_sf"/>
</dbReference>
<dbReference type="Pfam" id="PF13560">
    <property type="entry name" value="HTH_31"/>
    <property type="match status" value="1"/>
</dbReference>
<organism evidence="2 3">
    <name type="scientific">Pelomonas parva</name>
    <dbReference type="NCBI Taxonomy" id="3299032"/>
    <lineage>
        <taxon>Bacteria</taxon>
        <taxon>Pseudomonadati</taxon>
        <taxon>Pseudomonadota</taxon>
        <taxon>Betaproteobacteria</taxon>
        <taxon>Burkholderiales</taxon>
        <taxon>Sphaerotilaceae</taxon>
        <taxon>Roseateles</taxon>
    </lineage>
</organism>
<evidence type="ECO:0000259" key="1">
    <source>
        <dbReference type="PROSITE" id="PS50943"/>
    </source>
</evidence>
<feature type="domain" description="HTH cro/C1-type" evidence="1">
    <location>
        <begin position="23"/>
        <end position="55"/>
    </location>
</feature>
<dbReference type="EMBL" id="JBIGHV010000007">
    <property type="protein sequence ID" value="MFG6431913.1"/>
    <property type="molecule type" value="Genomic_DNA"/>
</dbReference>
<dbReference type="SMART" id="SM00530">
    <property type="entry name" value="HTH_XRE"/>
    <property type="match status" value="1"/>
</dbReference>
<gene>
    <name evidence="2" type="ORF">ACG00Y_18470</name>
</gene>
<dbReference type="RefSeq" id="WP_394481368.1">
    <property type="nucleotide sequence ID" value="NZ_JBIGHV010000007.1"/>
</dbReference>
<sequence length="155" mass="16963">MPAKSPPIPSAVATQLETLGRRIRAHRERQKVTATDAAEAAGMSRVTLHRVEQGEPSVTMGAYLNAMAAVGLSLQVKEPEGVFATPLPATIRVDDFPALKQLAWQLPGVTELKPAQALDLYERNWRHLDREGLTPQERRLIQALVDELGGGRLLV</sequence>
<dbReference type="SUPFAM" id="SSF47413">
    <property type="entry name" value="lambda repressor-like DNA-binding domains"/>
    <property type="match status" value="1"/>
</dbReference>
<reference evidence="2 3" key="1">
    <citation type="submission" date="2024-08" db="EMBL/GenBank/DDBJ databases">
        <authorList>
            <person name="Lu H."/>
        </authorList>
    </citation>
    <scope>NUCLEOTIDE SEQUENCE [LARGE SCALE GENOMIC DNA]</scope>
    <source>
        <strain evidence="2 3">LYH14W</strain>
    </source>
</reference>
<dbReference type="CDD" id="cd00093">
    <property type="entry name" value="HTH_XRE"/>
    <property type="match status" value="1"/>
</dbReference>
<accession>A0ABW7F5L6</accession>
<proteinExistence type="predicted"/>
<keyword evidence="3" id="KW-1185">Reference proteome</keyword>
<evidence type="ECO:0000313" key="3">
    <source>
        <dbReference type="Proteomes" id="UP001606210"/>
    </source>
</evidence>
<name>A0ABW7F5L6_9BURK</name>
<dbReference type="Gene3D" id="1.10.260.40">
    <property type="entry name" value="lambda repressor-like DNA-binding domains"/>
    <property type="match status" value="1"/>
</dbReference>
<dbReference type="PROSITE" id="PS50943">
    <property type="entry name" value="HTH_CROC1"/>
    <property type="match status" value="1"/>
</dbReference>
<dbReference type="Proteomes" id="UP001606210">
    <property type="component" value="Unassembled WGS sequence"/>
</dbReference>